<gene>
    <name evidence="2" type="ORF">EHQ18_05625</name>
</gene>
<dbReference type="Gene3D" id="3.30.70.1320">
    <property type="entry name" value="Multidrug efflux transporter AcrB pore domain like"/>
    <property type="match status" value="1"/>
</dbReference>
<dbReference type="Gene3D" id="3.30.70.1440">
    <property type="entry name" value="Multidrug efflux transporter AcrB pore domain"/>
    <property type="match status" value="1"/>
</dbReference>
<feature type="transmembrane region" description="Helical" evidence="1">
    <location>
        <begin position="532"/>
        <end position="550"/>
    </location>
</feature>
<dbReference type="PANTHER" id="PTHR32063">
    <property type="match status" value="1"/>
</dbReference>
<dbReference type="PRINTS" id="PR00702">
    <property type="entry name" value="ACRIFLAVINRP"/>
</dbReference>
<protein>
    <submittedName>
        <fullName evidence="2">Efflux RND transporter permease subunit</fullName>
    </submittedName>
</protein>
<feature type="transmembrane region" description="Helical" evidence="1">
    <location>
        <begin position="961"/>
        <end position="982"/>
    </location>
</feature>
<dbReference type="GO" id="GO:0005886">
    <property type="term" value="C:plasma membrane"/>
    <property type="evidence" value="ECO:0007669"/>
    <property type="project" value="TreeGrafter"/>
</dbReference>
<dbReference type="Gene3D" id="3.30.70.1430">
    <property type="entry name" value="Multidrug efflux transporter AcrB pore domain"/>
    <property type="match status" value="2"/>
</dbReference>
<feature type="transmembrane region" description="Helical" evidence="1">
    <location>
        <begin position="1007"/>
        <end position="1024"/>
    </location>
</feature>
<dbReference type="Proteomes" id="UP000297239">
    <property type="component" value="Unassembled WGS sequence"/>
</dbReference>
<feature type="transmembrane region" description="Helical" evidence="1">
    <location>
        <begin position="398"/>
        <end position="417"/>
    </location>
</feature>
<dbReference type="EMBL" id="RQFF01000013">
    <property type="protein sequence ID" value="TGK73300.1"/>
    <property type="molecule type" value="Genomic_DNA"/>
</dbReference>
<keyword evidence="1" id="KW-1133">Transmembrane helix</keyword>
<dbReference type="SUPFAM" id="SSF82693">
    <property type="entry name" value="Multidrug efflux transporter AcrB pore domain, PN1, PN2, PC1 and PC2 subdomains"/>
    <property type="match status" value="2"/>
</dbReference>
<comment type="caution">
    <text evidence="2">The sequence shown here is derived from an EMBL/GenBank/DDBJ whole genome shotgun (WGS) entry which is preliminary data.</text>
</comment>
<feature type="transmembrane region" description="Helical" evidence="1">
    <location>
        <begin position="338"/>
        <end position="360"/>
    </location>
</feature>
<dbReference type="Pfam" id="PF00873">
    <property type="entry name" value="ACR_tran"/>
    <property type="match status" value="2"/>
</dbReference>
<dbReference type="SUPFAM" id="SSF82714">
    <property type="entry name" value="Multidrug efflux transporter AcrB TolC docking domain, DN and DC subdomains"/>
    <property type="match status" value="2"/>
</dbReference>
<keyword evidence="1" id="KW-0472">Membrane</keyword>
<accession>A0A6N4QL01</accession>
<feature type="transmembrane region" description="Helical" evidence="1">
    <location>
        <begin position="437"/>
        <end position="457"/>
    </location>
</feature>
<evidence type="ECO:0000256" key="1">
    <source>
        <dbReference type="SAM" id="Phobius"/>
    </source>
</evidence>
<feature type="transmembrane region" description="Helical" evidence="1">
    <location>
        <begin position="934"/>
        <end position="954"/>
    </location>
</feature>
<dbReference type="InterPro" id="IPR001036">
    <property type="entry name" value="Acrflvin-R"/>
</dbReference>
<dbReference type="GO" id="GO:0042910">
    <property type="term" value="F:xenobiotic transmembrane transporter activity"/>
    <property type="evidence" value="ECO:0007669"/>
    <property type="project" value="TreeGrafter"/>
</dbReference>
<keyword evidence="1" id="KW-0812">Transmembrane</keyword>
<evidence type="ECO:0000313" key="2">
    <source>
        <dbReference type="EMBL" id="TGK73300.1"/>
    </source>
</evidence>
<feature type="transmembrane region" description="Helical" evidence="1">
    <location>
        <begin position="909"/>
        <end position="928"/>
    </location>
</feature>
<dbReference type="Gene3D" id="1.20.1640.10">
    <property type="entry name" value="Multidrug efflux transporter AcrB transmembrane domain"/>
    <property type="match status" value="2"/>
</dbReference>
<feature type="transmembrane region" description="Helical" evidence="1">
    <location>
        <begin position="469"/>
        <end position="488"/>
    </location>
</feature>
<dbReference type="SUPFAM" id="SSF82866">
    <property type="entry name" value="Multidrug efflux transporter AcrB transmembrane domain"/>
    <property type="match status" value="2"/>
</dbReference>
<dbReference type="Gene3D" id="3.30.2090.10">
    <property type="entry name" value="Multidrug efflux transporter AcrB TolC docking domain, DN and DC subdomains"/>
    <property type="match status" value="2"/>
</dbReference>
<feature type="transmembrane region" description="Helical" evidence="1">
    <location>
        <begin position="1036"/>
        <end position="1063"/>
    </location>
</feature>
<evidence type="ECO:0000313" key="3">
    <source>
        <dbReference type="Proteomes" id="UP000297239"/>
    </source>
</evidence>
<reference evidence="2" key="1">
    <citation type="journal article" date="2019" name="PLoS Negl. Trop. Dis.">
        <title>Revisiting the worldwide diversity of Leptospira species in the environment.</title>
        <authorList>
            <person name="Vincent A.T."/>
            <person name="Schiettekatte O."/>
            <person name="Bourhy P."/>
            <person name="Veyrier F.J."/>
            <person name="Picardeau M."/>
        </authorList>
    </citation>
    <scope>NUCLEOTIDE SEQUENCE [LARGE SCALE GENOMIC DNA]</scope>
    <source>
        <strain evidence="2">201800293</strain>
    </source>
</reference>
<dbReference type="PANTHER" id="PTHR32063:SF33">
    <property type="entry name" value="RND SUPERFAMILY EFFLUX PUMP PERMEASE COMPONENT"/>
    <property type="match status" value="1"/>
</dbReference>
<keyword evidence="3" id="KW-1185">Reference proteome</keyword>
<dbReference type="OrthoDB" id="5287122at2"/>
<sequence>MGTSIVEYFLSKSLFVNLLTFLILLVGGFTAATMNREAFPNINFDIVSVTTVYPGAAPADVEKLVTKPLEDAIKEVDGIKEFRSASLENRSGIIITIDPNTKNTQKVVDDLKSAIDRIQDLPEEVEDPIVTEITTARQPVIEIHLSSGLKDGKPLLNGKELRDQAKILEEKLKDLPSVARITKRGWREREMKVDLDPDKLRALSLSSTQVINALRLRNINFPGGNINESTREIIVRTVGEFDTAEEIANVFVRSNDAGRSVRIRDVAHVTEGFEDSEYLDKSNGNIAIALTVIKREKADAITVVDDSKLVVEEFIKSTGGTVKHAFVNDLSKYIRRRLGVLTSNAVSGLFLVTASLFVFLGWRMALMTALGIPISIAMTFVAMNYMGLTLNLISMMGLIIVVGILVDDAIIICENVYRHLEMGEEPFEAAMRGTSEVLAPVTATVTTTIAAFGPMLFMTGIFGKFIHSIPLVVILSLCSSLFEAFFMLPSHLYDVSKTTDMKGEVKEESHWFVKFKEQTYLPLLSFALKNRWKMIGLLMGLFVFSLAIQVKFGKFKLFPGAIETFQVRITAETGLKLEETDRFIRAIEDAVGKLPEGEVENYISRVGIIQKDPNDPFTKRGKNYAQVMVYLTPDDNRERSTETIIEVVRQNTKFMLNEKALLLLEEKLAKENTSSPKVENITPKEEVPREYLSLKGKLVNLEFEKLAGGPPVGKPVAIEIKGDDFATLLKIGGEFKAALAKINGVTDIGDDFNEGKDEIRVSVDESLASFAGVNVQSVSLAINTALQGTVSTKIKRADEEVDVRVRFPEEYRASLTHLNKVYVNNLTGNLIPVSRLTSYDRNPGRASINHLDGKRLLTVTSNIDETVSTSRQVNIEAKKLTEGIIAKYPGYSVRFSGENKDTEESMASLGRAFLVGLLIIYMILASLFRSLAQPLIVMSAIPFAVIGVIFAFLLHGQPFSFLAFLGIIGLAGVVVNDSIVLVDCANQLRLEDPSKSTFDLLVEAGSIRLRAVMLTTVTTVLGLLPTAYGIGGKDPFLVPMALAFGWGLAFATFITLIMVPVFYLNLYLFKDWFVAKYQTRKKQFV</sequence>
<organism evidence="2 3">
    <name type="scientific">Leptospira kanakyensis</name>
    <dbReference type="NCBI Taxonomy" id="2484968"/>
    <lineage>
        <taxon>Bacteria</taxon>
        <taxon>Pseudomonadati</taxon>
        <taxon>Spirochaetota</taxon>
        <taxon>Spirochaetia</taxon>
        <taxon>Leptospirales</taxon>
        <taxon>Leptospiraceae</taxon>
        <taxon>Leptospira</taxon>
    </lineage>
</organism>
<dbReference type="InterPro" id="IPR027463">
    <property type="entry name" value="AcrB_DN_DC_subdom"/>
</dbReference>
<feature type="transmembrane region" description="Helical" evidence="1">
    <location>
        <begin position="366"/>
        <end position="386"/>
    </location>
</feature>
<feature type="transmembrane region" description="Helical" evidence="1">
    <location>
        <begin position="14"/>
        <end position="34"/>
    </location>
</feature>
<dbReference type="AlphaFoldDB" id="A0A6N4QL01"/>
<proteinExistence type="predicted"/>
<name>A0A6N4QL01_9LEPT</name>
<dbReference type="RefSeq" id="WP_135632418.1">
    <property type="nucleotide sequence ID" value="NZ_JAMQPQ010000002.1"/>
</dbReference>